<proteinExistence type="predicted"/>
<dbReference type="RefSeq" id="WP_233731510.1">
    <property type="nucleotide sequence ID" value="NZ_JAJVCN010000004.1"/>
</dbReference>
<evidence type="ECO:0000313" key="2">
    <source>
        <dbReference type="EMBL" id="MCE7010029.1"/>
    </source>
</evidence>
<feature type="region of interest" description="Disordered" evidence="1">
    <location>
        <begin position="183"/>
        <end position="237"/>
    </location>
</feature>
<feature type="region of interest" description="Disordered" evidence="1">
    <location>
        <begin position="147"/>
        <end position="166"/>
    </location>
</feature>
<keyword evidence="3" id="KW-1185">Reference proteome</keyword>
<reference evidence="2 3" key="1">
    <citation type="submission" date="2021-12" db="EMBL/GenBank/DDBJ databases">
        <title>Genome sequence of Kibdelosporangium philippinense ATCC 49844.</title>
        <authorList>
            <person name="Fedorov E.A."/>
            <person name="Omeragic M."/>
            <person name="Shalygina K.F."/>
            <person name="Maclea K.S."/>
        </authorList>
    </citation>
    <scope>NUCLEOTIDE SEQUENCE [LARGE SCALE GENOMIC DNA]</scope>
    <source>
        <strain evidence="2 3">ATCC 49844</strain>
    </source>
</reference>
<comment type="caution">
    <text evidence="2">The sequence shown here is derived from an EMBL/GenBank/DDBJ whole genome shotgun (WGS) entry which is preliminary data.</text>
</comment>
<evidence type="ECO:0000256" key="1">
    <source>
        <dbReference type="SAM" id="MobiDB-lite"/>
    </source>
</evidence>
<sequence length="237" mass="25465">MAEDQLITQHDLFVVTANDERFGAPSAQRAHSAVNELRHRFPGSNFSWMLSPDAPAPAEFCGRYRRLNGLAESQRVAHLFLLTPGFAITEATVLTTLCGASIRADILEILPGLANGMPCYSCLALIPTPDGPRAEIDQGTSALTELGQRHTEPRWPEVDGDPGPDTPIARAVWADITQKQCEADDPYPVPVQSSPPSAPPDNDWFSPVVPSPAGLDACGKSSCSQKGEDVSGTQWYG</sequence>
<name>A0ABS8ZR30_9PSEU</name>
<gene>
    <name evidence="2" type="ORF">LWC34_45565</name>
</gene>
<organism evidence="2 3">
    <name type="scientific">Kibdelosporangium philippinense</name>
    <dbReference type="NCBI Taxonomy" id="211113"/>
    <lineage>
        <taxon>Bacteria</taxon>
        <taxon>Bacillati</taxon>
        <taxon>Actinomycetota</taxon>
        <taxon>Actinomycetes</taxon>
        <taxon>Pseudonocardiales</taxon>
        <taxon>Pseudonocardiaceae</taxon>
        <taxon>Kibdelosporangium</taxon>
    </lineage>
</organism>
<protein>
    <recommendedName>
        <fullName evidence="4">TIR domain-containing protein</fullName>
    </recommendedName>
</protein>
<evidence type="ECO:0008006" key="4">
    <source>
        <dbReference type="Google" id="ProtNLM"/>
    </source>
</evidence>
<evidence type="ECO:0000313" key="3">
    <source>
        <dbReference type="Proteomes" id="UP001521150"/>
    </source>
</evidence>
<feature type="compositionally biased region" description="Polar residues" evidence="1">
    <location>
        <begin position="221"/>
        <end position="237"/>
    </location>
</feature>
<accession>A0ABS8ZR30</accession>
<dbReference type="Proteomes" id="UP001521150">
    <property type="component" value="Unassembled WGS sequence"/>
</dbReference>
<dbReference type="EMBL" id="JAJVCN010000004">
    <property type="protein sequence ID" value="MCE7010029.1"/>
    <property type="molecule type" value="Genomic_DNA"/>
</dbReference>
<feature type="compositionally biased region" description="Basic and acidic residues" evidence="1">
    <location>
        <begin position="147"/>
        <end position="157"/>
    </location>
</feature>